<dbReference type="InterPro" id="IPR033116">
    <property type="entry name" value="TRYPSIN_SER"/>
</dbReference>
<dbReference type="Gene3D" id="2.170.270.10">
    <property type="entry name" value="SET domain"/>
    <property type="match status" value="1"/>
</dbReference>
<dbReference type="InterPro" id="IPR001214">
    <property type="entry name" value="SET_dom"/>
</dbReference>
<dbReference type="InterPro" id="IPR053010">
    <property type="entry name" value="SET_SmydA-8"/>
</dbReference>
<dbReference type="PROSITE" id="PS00134">
    <property type="entry name" value="TRYPSIN_HIS"/>
    <property type="match status" value="1"/>
</dbReference>
<dbReference type="SUPFAM" id="SSF50494">
    <property type="entry name" value="Trypsin-like serine proteases"/>
    <property type="match status" value="1"/>
</dbReference>
<dbReference type="PRINTS" id="PR00722">
    <property type="entry name" value="CHYMOTRYPSIN"/>
</dbReference>
<dbReference type="CDD" id="cd00190">
    <property type="entry name" value="Tryp_SPc"/>
    <property type="match status" value="1"/>
</dbReference>
<dbReference type="PROSITE" id="PS50240">
    <property type="entry name" value="TRYPSIN_DOM"/>
    <property type="match status" value="1"/>
</dbReference>
<sequence>MPTCEVCQQPANQICGGCKLVYYCSRPHQKLGWREGHKFKCCAFKIQYSDTLGRHMVATRDIQQGEMILREKPAIIGPRISCPTICLSCGKNLDPPEVNSKWDYYKCSKCNWPMCGPECEAADVHKPECKAMTDRKYKCDIKYQGPNKIQAAYCVISPLRVLLMSTSNPLQYENIMNLESHLEDRINTPLYTVLKANLVTFIVQVLGLPFDEETILKVASIFDTNAFDVRSPDGSTRLRAIYLTASMMDHSCKANTRHIFIGEDYHMAIIATVPISKGDLITTMYTQSLWGTLDRRKHLQTNKYFDCECDRCKDPTEFGTYLGNIYCSVCNSAFAPNVESRGAMLLSTNPLDETAPWKCEKCEHCILSKQMVWGNNALKQDLQRLNKTDPNQFEEFIEKYSQTLHPSNHLVVQAKLALVQIYGNYKGYSLTANGQFYHYNILTRVIQGVPTSIAHYPIMAQLLLDAWGTQEYVQHCAGTILTSRHVLSAAHCFQYNANTGRNYTMPKYWKIRVGSTYRTGGGVLHNIKTIIPHKDFDKFFYTNDIAIVVVAKQFSFNSNTSDHSLETPGKPQRQTDGPQPDQLQHTILYTIDQKICAMRYNTIGAVIQDSMMCAGRVDGGGPDGCFGDSGGPLLYKGLVVGIVSFGYSCGHRYYPGVYTKVSHYTNWILRTVGSNK</sequence>
<dbReference type="Gene3D" id="6.10.140.2220">
    <property type="match status" value="2"/>
</dbReference>
<reference evidence="11" key="1">
    <citation type="journal article" date="2021" name="G3 (Bethesda)">
        <title>Genome and transcriptome analysis of the beet armyworm Spodoptera exigua reveals targets for pest control. .</title>
        <authorList>
            <person name="Simon S."/>
            <person name="Breeschoten T."/>
            <person name="Jansen H.J."/>
            <person name="Dirks R.P."/>
            <person name="Schranz M.E."/>
            <person name="Ros V.I.D."/>
        </authorList>
    </citation>
    <scope>NUCLEOTIDE SEQUENCE</scope>
    <source>
        <strain evidence="11">TB_SE_WUR_2020</strain>
    </source>
</reference>
<dbReference type="GO" id="GO:0008757">
    <property type="term" value="F:S-adenosylmethionine-dependent methyltransferase activity"/>
    <property type="evidence" value="ECO:0007669"/>
    <property type="project" value="UniProtKB-ARBA"/>
</dbReference>
<dbReference type="AlphaFoldDB" id="A0A922MMG0"/>
<dbReference type="PANTHER" id="PTHR46455">
    <property type="entry name" value="SET AND MYND DOMAIN CONTAINING, ARTHROPOD-SPECIFIC, MEMBER 4, ISOFORM A"/>
    <property type="match status" value="1"/>
</dbReference>
<dbReference type="PANTHER" id="PTHR46455:SF1">
    <property type="entry name" value="SET AND MYND DOMAIN CONTAINING, ARTHROPOD-SPECIFIC, MEMBER 2"/>
    <property type="match status" value="1"/>
</dbReference>
<dbReference type="Pfam" id="PF01753">
    <property type="entry name" value="zf-MYND"/>
    <property type="match status" value="1"/>
</dbReference>
<dbReference type="InterPro" id="IPR043504">
    <property type="entry name" value="Peptidase_S1_PA_chymotrypsin"/>
</dbReference>
<dbReference type="EMBL" id="JACEFF010000352">
    <property type="protein sequence ID" value="KAH9639163.1"/>
    <property type="molecule type" value="Genomic_DNA"/>
</dbReference>
<keyword evidence="4" id="KW-1015">Disulfide bond</keyword>
<keyword evidence="6" id="KW-0645">Protease</keyword>
<dbReference type="GO" id="GO:0008170">
    <property type="term" value="F:N-methyltransferase activity"/>
    <property type="evidence" value="ECO:0007669"/>
    <property type="project" value="UniProtKB-ARBA"/>
</dbReference>
<dbReference type="InterPro" id="IPR001314">
    <property type="entry name" value="Peptidase_S1A"/>
</dbReference>
<dbReference type="GO" id="GO:0008276">
    <property type="term" value="F:protein methyltransferase activity"/>
    <property type="evidence" value="ECO:0007669"/>
    <property type="project" value="UniProtKB-ARBA"/>
</dbReference>
<evidence type="ECO:0000256" key="2">
    <source>
        <dbReference type="ARBA" id="ARBA00022771"/>
    </source>
</evidence>
<dbReference type="InterPro" id="IPR002893">
    <property type="entry name" value="Znf_MYND"/>
</dbReference>
<keyword evidence="1" id="KW-0479">Metal-binding</keyword>
<feature type="domain" description="Peptidase S1" evidence="8">
    <location>
        <begin position="445"/>
        <end position="673"/>
    </location>
</feature>
<dbReference type="SMART" id="SM00020">
    <property type="entry name" value="Tryp_SPc"/>
    <property type="match status" value="1"/>
</dbReference>
<dbReference type="InterPro" id="IPR046341">
    <property type="entry name" value="SET_dom_sf"/>
</dbReference>
<feature type="domain" description="MYND-type" evidence="10">
    <location>
        <begin position="4"/>
        <end position="41"/>
    </location>
</feature>
<evidence type="ECO:0000313" key="12">
    <source>
        <dbReference type="Proteomes" id="UP000814243"/>
    </source>
</evidence>
<dbReference type="GO" id="GO:0006508">
    <property type="term" value="P:proteolysis"/>
    <property type="evidence" value="ECO:0007669"/>
    <property type="project" value="UniProtKB-KW"/>
</dbReference>
<feature type="domain" description="SET" evidence="9">
    <location>
        <begin position="44"/>
        <end position="286"/>
    </location>
</feature>
<comment type="caution">
    <text evidence="11">The sequence shown here is derived from an EMBL/GenBank/DDBJ whole genome shotgun (WGS) entry which is preliminary data.</text>
</comment>
<evidence type="ECO:0008006" key="13">
    <source>
        <dbReference type="Google" id="ProtNLM"/>
    </source>
</evidence>
<dbReference type="GO" id="GO:0004252">
    <property type="term" value="F:serine-type endopeptidase activity"/>
    <property type="evidence" value="ECO:0007669"/>
    <property type="project" value="InterPro"/>
</dbReference>
<keyword evidence="6" id="KW-0720">Serine protease</keyword>
<feature type="compositionally biased region" description="Polar residues" evidence="7">
    <location>
        <begin position="572"/>
        <end position="581"/>
    </location>
</feature>
<evidence type="ECO:0000256" key="3">
    <source>
        <dbReference type="ARBA" id="ARBA00022833"/>
    </source>
</evidence>
<dbReference type="PROSITE" id="PS50865">
    <property type="entry name" value="ZF_MYND_2"/>
    <property type="match status" value="1"/>
</dbReference>
<accession>A0A922MMG0</accession>
<dbReference type="Pfam" id="PF00856">
    <property type="entry name" value="SET"/>
    <property type="match status" value="1"/>
</dbReference>
<dbReference type="InterPro" id="IPR018114">
    <property type="entry name" value="TRYPSIN_HIS"/>
</dbReference>
<dbReference type="GO" id="GO:0008270">
    <property type="term" value="F:zinc ion binding"/>
    <property type="evidence" value="ECO:0007669"/>
    <property type="project" value="UniProtKB-KW"/>
</dbReference>
<keyword evidence="3" id="KW-0862">Zinc</keyword>
<organism evidence="11 12">
    <name type="scientific">Spodoptera exigua</name>
    <name type="common">Beet armyworm</name>
    <name type="synonym">Noctua fulgens</name>
    <dbReference type="NCBI Taxonomy" id="7107"/>
    <lineage>
        <taxon>Eukaryota</taxon>
        <taxon>Metazoa</taxon>
        <taxon>Ecdysozoa</taxon>
        <taxon>Arthropoda</taxon>
        <taxon>Hexapoda</taxon>
        <taxon>Insecta</taxon>
        <taxon>Pterygota</taxon>
        <taxon>Neoptera</taxon>
        <taxon>Endopterygota</taxon>
        <taxon>Lepidoptera</taxon>
        <taxon>Glossata</taxon>
        <taxon>Ditrysia</taxon>
        <taxon>Noctuoidea</taxon>
        <taxon>Noctuidae</taxon>
        <taxon>Amphipyrinae</taxon>
        <taxon>Spodoptera</taxon>
    </lineage>
</organism>
<evidence type="ECO:0000256" key="7">
    <source>
        <dbReference type="SAM" id="MobiDB-lite"/>
    </source>
</evidence>
<dbReference type="InterPro" id="IPR001254">
    <property type="entry name" value="Trypsin_dom"/>
</dbReference>
<dbReference type="Gene3D" id="1.10.220.160">
    <property type="match status" value="1"/>
</dbReference>
<dbReference type="Pfam" id="PF00089">
    <property type="entry name" value="Trypsin"/>
    <property type="match status" value="1"/>
</dbReference>
<feature type="region of interest" description="Disordered" evidence="7">
    <location>
        <begin position="559"/>
        <end position="581"/>
    </location>
</feature>
<proteinExistence type="predicted"/>
<evidence type="ECO:0000256" key="4">
    <source>
        <dbReference type="ARBA" id="ARBA00023157"/>
    </source>
</evidence>
<dbReference type="SUPFAM" id="SSF82199">
    <property type="entry name" value="SET domain"/>
    <property type="match status" value="1"/>
</dbReference>
<dbReference type="PROSITE" id="PS00135">
    <property type="entry name" value="TRYPSIN_SER"/>
    <property type="match status" value="1"/>
</dbReference>
<dbReference type="Gene3D" id="2.40.10.10">
    <property type="entry name" value="Trypsin-like serine proteases"/>
    <property type="match status" value="2"/>
</dbReference>
<evidence type="ECO:0000256" key="5">
    <source>
        <dbReference type="PROSITE-ProRule" id="PRU00134"/>
    </source>
</evidence>
<evidence type="ECO:0000256" key="6">
    <source>
        <dbReference type="RuleBase" id="RU363034"/>
    </source>
</evidence>
<evidence type="ECO:0000259" key="10">
    <source>
        <dbReference type="PROSITE" id="PS50865"/>
    </source>
</evidence>
<evidence type="ECO:0000313" key="11">
    <source>
        <dbReference type="EMBL" id="KAH9639163.1"/>
    </source>
</evidence>
<gene>
    <name evidence="11" type="ORF">HF086_000154</name>
</gene>
<dbReference type="CDD" id="cd20071">
    <property type="entry name" value="SET_SMYD"/>
    <property type="match status" value="1"/>
</dbReference>
<name>A0A922MMG0_SPOEX</name>
<evidence type="ECO:0000259" key="9">
    <source>
        <dbReference type="PROSITE" id="PS50280"/>
    </source>
</evidence>
<dbReference type="SUPFAM" id="SSF144232">
    <property type="entry name" value="HIT/MYND zinc finger-like"/>
    <property type="match status" value="1"/>
</dbReference>
<evidence type="ECO:0000256" key="1">
    <source>
        <dbReference type="ARBA" id="ARBA00022723"/>
    </source>
</evidence>
<protein>
    <recommendedName>
        <fullName evidence="13">Protein msta</fullName>
    </recommendedName>
</protein>
<dbReference type="InterPro" id="IPR009003">
    <property type="entry name" value="Peptidase_S1_PA"/>
</dbReference>
<keyword evidence="2 5" id="KW-0863">Zinc-finger</keyword>
<evidence type="ECO:0000259" key="8">
    <source>
        <dbReference type="PROSITE" id="PS50240"/>
    </source>
</evidence>
<dbReference type="PROSITE" id="PS50280">
    <property type="entry name" value="SET"/>
    <property type="match status" value="1"/>
</dbReference>
<keyword evidence="6" id="KW-0378">Hydrolase</keyword>
<dbReference type="Proteomes" id="UP000814243">
    <property type="component" value="Unassembled WGS sequence"/>
</dbReference>